<gene>
    <name evidence="1" type="primary">orf111</name>
</gene>
<reference evidence="1" key="1">
    <citation type="journal article" date="2017" name="J. Phycol.">
        <title>Analysis of chloroplast genomes and a supermatrix inform reclassification of the Rhodomelaceae (Rhodophyta).</title>
        <authorList>
            <person name="Diaz-Tapia P."/>
            <person name="Maggs C.A."/>
            <person name="West J.A."/>
            <person name="Verbruggen H."/>
        </authorList>
    </citation>
    <scope>NUCLEOTIDE SEQUENCE</scope>
    <source>
        <strain evidence="1">PD1509</strain>
    </source>
</reference>
<organism evidence="1">
    <name type="scientific">Lophocladia kuetzingii</name>
    <dbReference type="NCBI Taxonomy" id="675577"/>
    <lineage>
        <taxon>Eukaryota</taxon>
        <taxon>Rhodophyta</taxon>
        <taxon>Florideophyceae</taxon>
        <taxon>Rhodymeniophycidae</taxon>
        <taxon>Ceramiales</taxon>
        <taxon>Rhodomelaceae</taxon>
        <taxon>Lophothalieae</taxon>
        <taxon>Lophocladia</taxon>
    </lineage>
</organism>
<name>A0A1Z1MNL8_9FLOR</name>
<keyword evidence="1" id="KW-0934">Plastid</keyword>
<sequence length="110" mass="13065">MQQNIYTLHFRYIFPNQQVKILTLLLCIEVSDSRQLHMFTFIKAIKADIIMNFMSLQHECVKWERITYPTKKNNKLDILILKLPLVDMIGQVKCEAEEPNLHILNMSIIF</sequence>
<proteinExistence type="predicted"/>
<keyword evidence="1" id="KW-0150">Chloroplast</keyword>
<accession>A0A1Z1MNL8</accession>
<dbReference type="AlphaFoldDB" id="A0A1Z1MNL8"/>
<dbReference type="RefSeq" id="YP_009398504.1">
    <property type="nucleotide sequence ID" value="NC_035292.1"/>
</dbReference>
<evidence type="ECO:0000313" key="1">
    <source>
        <dbReference type="EMBL" id="ARW67690.1"/>
    </source>
</evidence>
<dbReference type="GeneID" id="33361044"/>
<protein>
    <submittedName>
        <fullName evidence="1">Uncharacterized protein</fullName>
    </submittedName>
</protein>
<dbReference type="EMBL" id="MF101448">
    <property type="protein sequence ID" value="ARW67690.1"/>
    <property type="molecule type" value="Genomic_DNA"/>
</dbReference>
<geneLocation type="chloroplast" evidence="1"/>